<evidence type="ECO:0000256" key="8">
    <source>
        <dbReference type="ARBA" id="ARBA00023012"/>
    </source>
</evidence>
<protein>
    <recommendedName>
        <fullName evidence="2">histidine kinase</fullName>
        <ecNumber evidence="2">2.7.13.3</ecNumber>
    </recommendedName>
</protein>
<feature type="transmembrane region" description="Helical" evidence="9">
    <location>
        <begin position="159"/>
        <end position="184"/>
    </location>
</feature>
<evidence type="ECO:0000256" key="5">
    <source>
        <dbReference type="ARBA" id="ARBA00022741"/>
    </source>
</evidence>
<dbReference type="SUPFAM" id="SSF55874">
    <property type="entry name" value="ATPase domain of HSP90 chaperone/DNA topoisomerase II/histidine kinase"/>
    <property type="match status" value="1"/>
</dbReference>
<keyword evidence="7" id="KW-0067">ATP-binding</keyword>
<comment type="catalytic activity">
    <reaction evidence="1">
        <text>ATP + protein L-histidine = ADP + protein N-phospho-L-histidine.</text>
        <dbReference type="EC" id="2.7.13.3"/>
    </reaction>
</comment>
<dbReference type="RefSeq" id="WP_349296723.1">
    <property type="nucleotide sequence ID" value="NZ_JBEDNQ010000001.1"/>
</dbReference>
<keyword evidence="8" id="KW-0902">Two-component regulatory system</keyword>
<feature type="domain" description="Signal transduction histidine kinase subgroup 3 dimerisation and phosphoacceptor" evidence="11">
    <location>
        <begin position="215"/>
        <end position="280"/>
    </location>
</feature>
<dbReference type="InterPro" id="IPR050482">
    <property type="entry name" value="Sensor_HK_TwoCompSys"/>
</dbReference>
<dbReference type="GO" id="GO:0016301">
    <property type="term" value="F:kinase activity"/>
    <property type="evidence" value="ECO:0007669"/>
    <property type="project" value="UniProtKB-KW"/>
</dbReference>
<dbReference type="Gene3D" id="1.20.5.1930">
    <property type="match status" value="1"/>
</dbReference>
<name>A0ABV1K5C9_9PSEU</name>
<evidence type="ECO:0000256" key="9">
    <source>
        <dbReference type="SAM" id="Phobius"/>
    </source>
</evidence>
<feature type="transmembrane region" description="Helical" evidence="9">
    <location>
        <begin position="89"/>
        <end position="106"/>
    </location>
</feature>
<dbReference type="Proteomes" id="UP001494902">
    <property type="component" value="Unassembled WGS sequence"/>
</dbReference>
<evidence type="ECO:0000256" key="6">
    <source>
        <dbReference type="ARBA" id="ARBA00022777"/>
    </source>
</evidence>
<feature type="transmembrane region" description="Helical" evidence="9">
    <location>
        <begin position="35"/>
        <end position="52"/>
    </location>
</feature>
<reference evidence="12 13" key="1">
    <citation type="submission" date="2024-03" db="EMBL/GenBank/DDBJ databases">
        <title>Draft genome sequence of Pseudonocardia nematodicida JCM 31783.</title>
        <authorList>
            <person name="Butdee W."/>
            <person name="Duangmal K."/>
        </authorList>
    </citation>
    <scope>NUCLEOTIDE SEQUENCE [LARGE SCALE GENOMIC DNA]</scope>
    <source>
        <strain evidence="12 13">JCM 31783</strain>
    </source>
</reference>
<sequence>MAVTSDRADAARFDAARFDAALDAVGLTGPFRRDCTLAVLLAAVTAGIVLLIPVLEPAVAPEQLPSTAVLLVVVVQTLLLAARRVAPQLCLLAVTGLQVVVPFLALPEDMVRGPATTVAVYTCATLLAPGRVAALTAGVVALETAGVAGALLPGPGLPIGVLVAQLVGVALLYPGAALVGSYVATRRHYTAVLRARAAEEIEAHRARADAAVVRERTRMARELHDIAAHHLSAMVVQTAMIEKLVDRDPERAKQTAADARRQGRETLRDLRMVVGALREDVAGDLTADHPVPGLADLDRLIGTHRGLGAAVTVERTGGPTGLSPVADVTGYRVVQEALANAREHAPGAPVRLAVDRTSDTVTITVQNPLPDGVVDPDRSGRGFGLAGMRERAQLVGADFEFGPTADGNWRVRLVVRGEDDETGTT</sequence>
<dbReference type="Pfam" id="PF02518">
    <property type="entry name" value="HATPase_c"/>
    <property type="match status" value="1"/>
</dbReference>
<dbReference type="InterPro" id="IPR036890">
    <property type="entry name" value="HATPase_C_sf"/>
</dbReference>
<dbReference type="InterPro" id="IPR011712">
    <property type="entry name" value="Sig_transdc_His_kin_sub3_dim/P"/>
</dbReference>
<evidence type="ECO:0000256" key="4">
    <source>
        <dbReference type="ARBA" id="ARBA00022679"/>
    </source>
</evidence>
<keyword evidence="3" id="KW-0597">Phosphoprotein</keyword>
<keyword evidence="4" id="KW-0808">Transferase</keyword>
<gene>
    <name evidence="12" type="ORF">WIS52_04140</name>
</gene>
<evidence type="ECO:0000256" key="3">
    <source>
        <dbReference type="ARBA" id="ARBA00022553"/>
    </source>
</evidence>
<evidence type="ECO:0000313" key="13">
    <source>
        <dbReference type="Proteomes" id="UP001494902"/>
    </source>
</evidence>
<dbReference type="InterPro" id="IPR003594">
    <property type="entry name" value="HATPase_dom"/>
</dbReference>
<dbReference type="Pfam" id="PF07730">
    <property type="entry name" value="HisKA_3"/>
    <property type="match status" value="1"/>
</dbReference>
<dbReference type="EC" id="2.7.13.3" evidence="2"/>
<proteinExistence type="predicted"/>
<evidence type="ECO:0000259" key="11">
    <source>
        <dbReference type="Pfam" id="PF07730"/>
    </source>
</evidence>
<keyword evidence="5" id="KW-0547">Nucleotide-binding</keyword>
<keyword evidence="9" id="KW-0812">Transmembrane</keyword>
<keyword evidence="6 12" id="KW-0418">Kinase</keyword>
<dbReference type="EMBL" id="JBEDNQ010000001">
    <property type="protein sequence ID" value="MEQ3549655.1"/>
    <property type="molecule type" value="Genomic_DNA"/>
</dbReference>
<evidence type="ECO:0000259" key="10">
    <source>
        <dbReference type="Pfam" id="PF02518"/>
    </source>
</evidence>
<keyword evidence="9" id="KW-0472">Membrane</keyword>
<keyword evidence="9" id="KW-1133">Transmembrane helix</keyword>
<keyword evidence="13" id="KW-1185">Reference proteome</keyword>
<organism evidence="12 13">
    <name type="scientific">Pseudonocardia nematodicida</name>
    <dbReference type="NCBI Taxonomy" id="1206997"/>
    <lineage>
        <taxon>Bacteria</taxon>
        <taxon>Bacillati</taxon>
        <taxon>Actinomycetota</taxon>
        <taxon>Actinomycetes</taxon>
        <taxon>Pseudonocardiales</taxon>
        <taxon>Pseudonocardiaceae</taxon>
        <taxon>Pseudonocardia</taxon>
    </lineage>
</organism>
<evidence type="ECO:0000256" key="7">
    <source>
        <dbReference type="ARBA" id="ARBA00022840"/>
    </source>
</evidence>
<dbReference type="PANTHER" id="PTHR24421">
    <property type="entry name" value="NITRATE/NITRITE SENSOR PROTEIN NARX-RELATED"/>
    <property type="match status" value="1"/>
</dbReference>
<dbReference type="CDD" id="cd16917">
    <property type="entry name" value="HATPase_UhpB-NarQ-NarX-like"/>
    <property type="match status" value="1"/>
</dbReference>
<dbReference type="PANTHER" id="PTHR24421:SF10">
    <property type="entry name" value="NITRATE_NITRITE SENSOR PROTEIN NARQ"/>
    <property type="match status" value="1"/>
</dbReference>
<comment type="caution">
    <text evidence="12">The sequence shown here is derived from an EMBL/GenBank/DDBJ whole genome shotgun (WGS) entry which is preliminary data.</text>
</comment>
<evidence type="ECO:0000313" key="12">
    <source>
        <dbReference type="EMBL" id="MEQ3549655.1"/>
    </source>
</evidence>
<evidence type="ECO:0000256" key="1">
    <source>
        <dbReference type="ARBA" id="ARBA00000085"/>
    </source>
</evidence>
<dbReference type="Gene3D" id="3.30.565.10">
    <property type="entry name" value="Histidine kinase-like ATPase, C-terminal domain"/>
    <property type="match status" value="1"/>
</dbReference>
<evidence type="ECO:0000256" key="2">
    <source>
        <dbReference type="ARBA" id="ARBA00012438"/>
    </source>
</evidence>
<feature type="domain" description="Histidine kinase/HSP90-like ATPase" evidence="10">
    <location>
        <begin position="331"/>
        <end position="414"/>
    </location>
</feature>
<accession>A0ABV1K5C9</accession>